<sequence>MLRFLAKKPPRTITAPLNPIPFDNGLSSIEFKSPTDRYLVINRWPPASNTKSRNIALRPPLHWHRQQSETFHVLQGSAEFICDGVKSIKSAGESITIPARAIHTFCNASSTEGMVVEFGLNPRGQEDEAFFRNVQSYRDDCRKAGVSRSLPQVLLFNYVGGVVLALPGPLIIARPLGVLLNFFGGLVLGKYLLGYKECYSEYYKPEAT</sequence>
<keyword evidence="4" id="KW-1185">Reference proteome</keyword>
<accession>A0A9W9MM31</accession>
<evidence type="ECO:0000313" key="3">
    <source>
        <dbReference type="EMBL" id="KAJ5203876.1"/>
    </source>
</evidence>
<feature type="transmembrane region" description="Helical" evidence="1">
    <location>
        <begin position="153"/>
        <end position="172"/>
    </location>
</feature>
<keyword evidence="1" id="KW-0472">Membrane</keyword>
<protein>
    <recommendedName>
        <fullName evidence="2">Cupin type-2 domain-containing protein</fullName>
    </recommendedName>
</protein>
<comment type="caution">
    <text evidence="3">The sequence shown here is derived from an EMBL/GenBank/DDBJ whole genome shotgun (WGS) entry which is preliminary data.</text>
</comment>
<dbReference type="InterPro" id="IPR053146">
    <property type="entry name" value="QDO-like"/>
</dbReference>
<dbReference type="PANTHER" id="PTHR36440:SF1">
    <property type="entry name" value="PUTATIVE (AFU_ORTHOLOGUE AFUA_8G07350)-RELATED"/>
    <property type="match status" value="1"/>
</dbReference>
<dbReference type="AlphaFoldDB" id="A0A9W9MM31"/>
<evidence type="ECO:0000313" key="4">
    <source>
        <dbReference type="Proteomes" id="UP001150904"/>
    </source>
</evidence>
<dbReference type="InterPro" id="IPR011051">
    <property type="entry name" value="RmlC_Cupin_sf"/>
</dbReference>
<evidence type="ECO:0000256" key="1">
    <source>
        <dbReference type="SAM" id="Phobius"/>
    </source>
</evidence>
<keyword evidence="1" id="KW-1133">Transmembrane helix</keyword>
<feature type="domain" description="Cupin type-2" evidence="2">
    <location>
        <begin position="59"/>
        <end position="116"/>
    </location>
</feature>
<dbReference type="EMBL" id="JAPQKR010000012">
    <property type="protein sequence ID" value="KAJ5203876.1"/>
    <property type="molecule type" value="Genomic_DNA"/>
</dbReference>
<organism evidence="3 4">
    <name type="scientific">Penicillium cinerascens</name>
    <dbReference type="NCBI Taxonomy" id="70096"/>
    <lineage>
        <taxon>Eukaryota</taxon>
        <taxon>Fungi</taxon>
        <taxon>Dikarya</taxon>
        <taxon>Ascomycota</taxon>
        <taxon>Pezizomycotina</taxon>
        <taxon>Eurotiomycetes</taxon>
        <taxon>Eurotiomycetidae</taxon>
        <taxon>Eurotiales</taxon>
        <taxon>Aspergillaceae</taxon>
        <taxon>Penicillium</taxon>
    </lineage>
</organism>
<reference evidence="3" key="1">
    <citation type="submission" date="2022-12" db="EMBL/GenBank/DDBJ databases">
        <authorList>
            <person name="Petersen C."/>
        </authorList>
    </citation>
    <scope>NUCLEOTIDE SEQUENCE</scope>
    <source>
        <strain evidence="3">IBT 15544</strain>
    </source>
</reference>
<dbReference type="RefSeq" id="XP_058308355.1">
    <property type="nucleotide sequence ID" value="XM_058451817.1"/>
</dbReference>
<dbReference type="InterPro" id="IPR013096">
    <property type="entry name" value="Cupin_2"/>
</dbReference>
<feature type="transmembrane region" description="Helical" evidence="1">
    <location>
        <begin position="178"/>
        <end position="195"/>
    </location>
</feature>
<dbReference type="Proteomes" id="UP001150904">
    <property type="component" value="Unassembled WGS sequence"/>
</dbReference>
<dbReference type="Gene3D" id="2.60.120.10">
    <property type="entry name" value="Jelly Rolls"/>
    <property type="match status" value="1"/>
</dbReference>
<keyword evidence="1" id="KW-0812">Transmembrane</keyword>
<proteinExistence type="predicted"/>
<dbReference type="CDD" id="cd02208">
    <property type="entry name" value="cupin_RmlC-like"/>
    <property type="match status" value="1"/>
</dbReference>
<dbReference type="Pfam" id="PF07883">
    <property type="entry name" value="Cupin_2"/>
    <property type="match status" value="1"/>
</dbReference>
<name>A0A9W9MM31_9EURO</name>
<dbReference type="GeneID" id="83179118"/>
<evidence type="ECO:0000259" key="2">
    <source>
        <dbReference type="Pfam" id="PF07883"/>
    </source>
</evidence>
<dbReference type="PANTHER" id="PTHR36440">
    <property type="entry name" value="PUTATIVE (AFU_ORTHOLOGUE AFUA_8G07350)-RELATED"/>
    <property type="match status" value="1"/>
</dbReference>
<dbReference type="OrthoDB" id="9976870at2759"/>
<dbReference type="InterPro" id="IPR014710">
    <property type="entry name" value="RmlC-like_jellyroll"/>
</dbReference>
<dbReference type="SUPFAM" id="SSF51182">
    <property type="entry name" value="RmlC-like cupins"/>
    <property type="match status" value="1"/>
</dbReference>
<gene>
    <name evidence="3" type="ORF">N7498_004755</name>
</gene>
<reference evidence="3" key="2">
    <citation type="journal article" date="2023" name="IMA Fungus">
        <title>Comparative genomic study of the Penicillium genus elucidates a diverse pangenome and 15 lateral gene transfer events.</title>
        <authorList>
            <person name="Petersen C."/>
            <person name="Sorensen T."/>
            <person name="Nielsen M.R."/>
            <person name="Sondergaard T.E."/>
            <person name="Sorensen J.L."/>
            <person name="Fitzpatrick D.A."/>
            <person name="Frisvad J.C."/>
            <person name="Nielsen K.L."/>
        </authorList>
    </citation>
    <scope>NUCLEOTIDE SEQUENCE</scope>
    <source>
        <strain evidence="3">IBT 15544</strain>
    </source>
</reference>